<dbReference type="InterPro" id="IPR051761">
    <property type="entry name" value="MLP-like_ligand-binding"/>
</dbReference>
<dbReference type="Pfam" id="PF00407">
    <property type="entry name" value="Bet_v_1"/>
    <property type="match status" value="1"/>
</dbReference>
<proteinExistence type="predicted"/>
<sequence length="122" mass="13857">MGVKSKLTASVEVKCGGHLIHDLFHSNTHHVPNISPRDGKMNIVKEVIEAVDHKKKSIKWKVIEGDLLELYDSFTIISSFEPQWTTWTLAYEKKNVATPDPLAFLGYLVELTKDIEGHFLKI</sequence>
<feature type="domain" description="Bet v I/Major latex protein" evidence="1">
    <location>
        <begin position="2"/>
        <end position="122"/>
    </location>
</feature>
<dbReference type="Proteomes" id="UP000004994">
    <property type="component" value="Chromosome 4"/>
</dbReference>
<dbReference type="Gramene" id="Solyc04g007763.1.1">
    <property type="protein sequence ID" value="Solyc04g007763.1.1"/>
    <property type="gene ID" value="Solyc04g007763.1"/>
</dbReference>
<dbReference type="SMART" id="SM01037">
    <property type="entry name" value="Bet_v_1"/>
    <property type="match status" value="1"/>
</dbReference>
<dbReference type="Gene3D" id="3.30.530.20">
    <property type="match status" value="1"/>
</dbReference>
<evidence type="ECO:0000313" key="2">
    <source>
        <dbReference type="EnsemblPlants" id="Solyc04g007763.1.1"/>
    </source>
</evidence>
<name>A0A3Q7FVS6_SOLLC</name>
<organism evidence="2">
    <name type="scientific">Solanum lycopersicum</name>
    <name type="common">Tomato</name>
    <name type="synonym">Lycopersicon esculentum</name>
    <dbReference type="NCBI Taxonomy" id="4081"/>
    <lineage>
        <taxon>Eukaryota</taxon>
        <taxon>Viridiplantae</taxon>
        <taxon>Streptophyta</taxon>
        <taxon>Embryophyta</taxon>
        <taxon>Tracheophyta</taxon>
        <taxon>Spermatophyta</taxon>
        <taxon>Magnoliopsida</taxon>
        <taxon>eudicotyledons</taxon>
        <taxon>Gunneridae</taxon>
        <taxon>Pentapetalae</taxon>
        <taxon>asterids</taxon>
        <taxon>lamiids</taxon>
        <taxon>Solanales</taxon>
        <taxon>Solanaceae</taxon>
        <taxon>Solanoideae</taxon>
        <taxon>Solaneae</taxon>
        <taxon>Solanum</taxon>
        <taxon>Solanum subgen. Lycopersicon</taxon>
    </lineage>
</organism>
<evidence type="ECO:0000313" key="3">
    <source>
        <dbReference type="Proteomes" id="UP000004994"/>
    </source>
</evidence>
<dbReference type="PANTHER" id="PTHR31907">
    <property type="entry name" value="MLP-LIKE PROTEIN 423"/>
    <property type="match status" value="1"/>
</dbReference>
<dbReference type="InterPro" id="IPR000916">
    <property type="entry name" value="Bet_v_I/MLP"/>
</dbReference>
<reference evidence="2" key="2">
    <citation type="submission" date="2019-01" db="UniProtKB">
        <authorList>
            <consortium name="EnsemblPlants"/>
        </authorList>
    </citation>
    <scope>IDENTIFICATION</scope>
    <source>
        <strain evidence="2">cv. Heinz 1706</strain>
    </source>
</reference>
<dbReference type="InParanoid" id="A0A3Q7FVS6"/>
<accession>A0A3Q7FVS6</accession>
<dbReference type="InterPro" id="IPR023393">
    <property type="entry name" value="START-like_dom_sf"/>
</dbReference>
<reference evidence="2" key="1">
    <citation type="journal article" date="2012" name="Nature">
        <title>The tomato genome sequence provides insights into fleshy fruit evolution.</title>
        <authorList>
            <consortium name="Tomato Genome Consortium"/>
        </authorList>
    </citation>
    <scope>NUCLEOTIDE SEQUENCE [LARGE SCALE GENOMIC DNA]</scope>
    <source>
        <strain evidence="2">cv. Heinz 1706</strain>
    </source>
</reference>
<dbReference type="GO" id="GO:0006952">
    <property type="term" value="P:defense response"/>
    <property type="evidence" value="ECO:0007669"/>
    <property type="project" value="InterPro"/>
</dbReference>
<protein>
    <recommendedName>
        <fullName evidence="1">Bet v I/Major latex protein domain-containing protein</fullName>
    </recommendedName>
</protein>
<dbReference type="AlphaFoldDB" id="A0A3Q7FVS6"/>
<evidence type="ECO:0000259" key="1">
    <source>
        <dbReference type="SMART" id="SM01037"/>
    </source>
</evidence>
<keyword evidence="3" id="KW-1185">Reference proteome</keyword>
<dbReference type="SUPFAM" id="SSF55961">
    <property type="entry name" value="Bet v1-like"/>
    <property type="match status" value="1"/>
</dbReference>
<dbReference type="EnsemblPlants" id="Solyc04g007763.1.1">
    <property type="protein sequence ID" value="Solyc04g007763.1.1"/>
    <property type="gene ID" value="Solyc04g007763.1"/>
</dbReference>